<organism evidence="1">
    <name type="scientific">marine sediment metagenome</name>
    <dbReference type="NCBI Taxonomy" id="412755"/>
    <lineage>
        <taxon>unclassified sequences</taxon>
        <taxon>metagenomes</taxon>
        <taxon>ecological metagenomes</taxon>
    </lineage>
</organism>
<reference evidence="1" key="1">
    <citation type="journal article" date="2015" name="Nature">
        <title>Complex archaea that bridge the gap between prokaryotes and eukaryotes.</title>
        <authorList>
            <person name="Spang A."/>
            <person name="Saw J.H."/>
            <person name="Jorgensen S.L."/>
            <person name="Zaremba-Niedzwiedzka K."/>
            <person name="Martijn J."/>
            <person name="Lind A.E."/>
            <person name="van Eijk R."/>
            <person name="Schleper C."/>
            <person name="Guy L."/>
            <person name="Ettema T.J."/>
        </authorList>
    </citation>
    <scope>NUCLEOTIDE SEQUENCE</scope>
</reference>
<protein>
    <recommendedName>
        <fullName evidence="2">EF-hand domain-containing protein</fullName>
    </recommendedName>
</protein>
<proteinExistence type="predicted"/>
<evidence type="ECO:0000313" key="1">
    <source>
        <dbReference type="EMBL" id="KKL81999.1"/>
    </source>
</evidence>
<dbReference type="PROSITE" id="PS00018">
    <property type="entry name" value="EF_HAND_1"/>
    <property type="match status" value="1"/>
</dbReference>
<gene>
    <name evidence="1" type="ORF">LCGC14_1989160</name>
</gene>
<evidence type="ECO:0008006" key="2">
    <source>
        <dbReference type="Google" id="ProtNLM"/>
    </source>
</evidence>
<name>A0A0F9F6D8_9ZZZZ</name>
<dbReference type="AlphaFoldDB" id="A0A0F9F6D8"/>
<comment type="caution">
    <text evidence="1">The sequence shown here is derived from an EMBL/GenBank/DDBJ whole genome shotgun (WGS) entry which is preliminary data.</text>
</comment>
<sequence length="265" mass="27503">MTDFGRRAGDMKKSVYDTNGDGVVDNSELLEGSSKAAVQTHTPASHGHGVADISGIVHDASKIAGVVINDAAKADQKVLAYDSGTDRIVYITPAASGAALQSIQSGTILLEGTDLSVTAAISSVDVAKSFIIHLGQTQETGANGPVVAKVLCYLEIVNATTIRAVRKLATADVTSLVSFIVVEFATGINSIQRGINEPTGVGDTLITVTAVDVAKSFLTASQNSGSGHSKHFMSIKITNSTTLALRMMAGGALNPKLSWELVEFE</sequence>
<dbReference type="InterPro" id="IPR018247">
    <property type="entry name" value="EF_Hand_1_Ca_BS"/>
</dbReference>
<dbReference type="EMBL" id="LAZR01022397">
    <property type="protein sequence ID" value="KKL81999.1"/>
    <property type="molecule type" value="Genomic_DNA"/>
</dbReference>
<accession>A0A0F9F6D8</accession>